<evidence type="ECO:0000313" key="10">
    <source>
        <dbReference type="Xenbase" id="XB-GENE-5817085"/>
    </source>
</evidence>
<dbReference type="PANTHER" id="PTHR45705:SF4">
    <property type="entry name" value="STROMAL MEMBRANE-ASSOCIATED PROTEIN 2"/>
    <property type="match status" value="1"/>
</dbReference>
<dbReference type="PRINTS" id="PR00405">
    <property type="entry name" value="REVINTRACTNG"/>
</dbReference>
<dbReference type="Pfam" id="PF01412">
    <property type="entry name" value="ArfGap"/>
    <property type="match status" value="1"/>
</dbReference>
<dbReference type="GeneID" id="100496482"/>
<dbReference type="FunFam" id="1.10.220.150:FF:000009">
    <property type="entry name" value="stromal membrane-associated protein 1 isoform X1"/>
    <property type="match status" value="1"/>
</dbReference>
<dbReference type="InterPro" id="IPR051718">
    <property type="entry name" value="ARF_GTPase-activating"/>
</dbReference>
<dbReference type="AlphaFoldDB" id="A0A8J0QPU2"/>
<evidence type="ECO:0000313" key="9">
    <source>
        <dbReference type="RefSeq" id="XP_002938524.3"/>
    </source>
</evidence>
<dbReference type="Xenbase" id="XB-GENE-5817085">
    <property type="gene designation" value="smap2"/>
</dbReference>
<dbReference type="OMA" id="MMGYGQS"/>
<sequence>MTGKSVRDVERYQAVLSELLLREENKFCADCLAKGPRWASWNIGVFVCIRCAGVHRNLGVHISRVKSVNLDQWTQEQIQCMEEMGNGKAKRLYEAFLPDNFIRPQTDQAVEVFIREKYEKKKYMDRSVDLSAFRKEKDTKWKKSESAPEIKSGPVIFEKVKLPQKKDETQQLKVSPPKTVEPVMDLLGLDVPVANSVPNGKPSTSLEKELDLFGSVAPISISKSSQPGLPGSSGSVPENLNLFPEPSGKSEDGGKKQLSKDSILSLYGSQAPQIPAQAGAVFMAPAQMAYPNAYPGFPAVPSPGGVMGGMMASPVGIMAQPAHPAMVAPMAVPAGYMGGVQAAVMGVPNGMMAQHTGYVTNMGAVGQPMYQMQPGQQLQWNVAQMSQQMAGMTFFGVGGMAGYGQPSCNQGSNQTLSTPMWK</sequence>
<dbReference type="SUPFAM" id="SSF57863">
    <property type="entry name" value="ArfGap/RecO-like zinc finger"/>
    <property type="match status" value="1"/>
</dbReference>
<evidence type="ECO:0000256" key="4">
    <source>
        <dbReference type="ARBA" id="ARBA00022833"/>
    </source>
</evidence>
<dbReference type="GO" id="GO:0008270">
    <property type="term" value="F:zinc ion binding"/>
    <property type="evidence" value="ECO:0007669"/>
    <property type="project" value="UniProtKB-KW"/>
</dbReference>
<feature type="domain" description="Arf-GAP" evidence="7">
    <location>
        <begin position="13"/>
        <end position="137"/>
    </location>
</feature>
<feature type="compositionally biased region" description="Basic and acidic residues" evidence="6">
    <location>
        <begin position="248"/>
        <end position="257"/>
    </location>
</feature>
<dbReference type="RefSeq" id="XP_002938524.3">
    <property type="nucleotide sequence ID" value="XM_002938478.5"/>
</dbReference>
<dbReference type="InterPro" id="IPR037278">
    <property type="entry name" value="ARFGAP/RecO"/>
</dbReference>
<dbReference type="AGR" id="Xenbase:XB-GENE-5817085"/>
<reference evidence="9" key="1">
    <citation type="submission" date="2025-08" db="UniProtKB">
        <authorList>
            <consortium name="RefSeq"/>
        </authorList>
    </citation>
    <scope>IDENTIFICATION</scope>
    <source>
        <strain evidence="9">Nigerian</strain>
        <tissue evidence="9">Liver and blood</tissue>
    </source>
</reference>
<dbReference type="InterPro" id="IPR038508">
    <property type="entry name" value="ArfGAP_dom_sf"/>
</dbReference>
<evidence type="ECO:0000256" key="1">
    <source>
        <dbReference type="ARBA" id="ARBA00022468"/>
    </source>
</evidence>
<evidence type="ECO:0000256" key="5">
    <source>
        <dbReference type="PROSITE-ProRule" id="PRU00288"/>
    </source>
</evidence>
<dbReference type="KEGG" id="xtr:100496482"/>
<name>A0A8J0QPU2_XENTR</name>
<keyword evidence="3 5" id="KW-0863">Zinc-finger</keyword>
<keyword evidence="2" id="KW-0479">Metal-binding</keyword>
<evidence type="ECO:0000259" key="7">
    <source>
        <dbReference type="PROSITE" id="PS50115"/>
    </source>
</evidence>
<dbReference type="Gene3D" id="1.10.220.150">
    <property type="entry name" value="Arf GTPase activating protein"/>
    <property type="match status" value="1"/>
</dbReference>
<feature type="compositionally biased region" description="Low complexity" evidence="6">
    <location>
        <begin position="223"/>
        <end position="237"/>
    </location>
</feature>
<dbReference type="CTD" id="64744"/>
<dbReference type="InterPro" id="IPR001164">
    <property type="entry name" value="ArfGAP_dom"/>
</dbReference>
<dbReference type="Proteomes" id="UP000008143">
    <property type="component" value="Chromosome 2"/>
</dbReference>
<dbReference type="GO" id="GO:0005737">
    <property type="term" value="C:cytoplasm"/>
    <property type="evidence" value="ECO:0000318"/>
    <property type="project" value="GO_Central"/>
</dbReference>
<keyword evidence="4" id="KW-0862">Zinc</keyword>
<proteinExistence type="predicted"/>
<evidence type="ECO:0000256" key="6">
    <source>
        <dbReference type="SAM" id="MobiDB-lite"/>
    </source>
</evidence>
<evidence type="ECO:0000256" key="2">
    <source>
        <dbReference type="ARBA" id="ARBA00022723"/>
    </source>
</evidence>
<dbReference type="CDD" id="cd08859">
    <property type="entry name" value="ArfGap_SMAP2"/>
    <property type="match status" value="1"/>
</dbReference>
<keyword evidence="1" id="KW-0343">GTPase activation</keyword>
<dbReference type="SMART" id="SM00105">
    <property type="entry name" value="ArfGap"/>
    <property type="match status" value="1"/>
</dbReference>
<dbReference type="OrthoDB" id="10266696at2759"/>
<dbReference type="PROSITE" id="PS50115">
    <property type="entry name" value="ARFGAP"/>
    <property type="match status" value="1"/>
</dbReference>
<dbReference type="GO" id="GO:0005096">
    <property type="term" value="F:GTPase activator activity"/>
    <property type="evidence" value="ECO:0000318"/>
    <property type="project" value="GO_Central"/>
</dbReference>
<dbReference type="PANTHER" id="PTHR45705">
    <property type="entry name" value="FI20236P1"/>
    <property type="match status" value="1"/>
</dbReference>
<keyword evidence="8" id="KW-1185">Reference proteome</keyword>
<gene>
    <name evidence="9 10" type="primary">smap2</name>
</gene>
<evidence type="ECO:0000313" key="8">
    <source>
        <dbReference type="Proteomes" id="UP000008143"/>
    </source>
</evidence>
<organism evidence="8 9">
    <name type="scientific">Xenopus tropicalis</name>
    <name type="common">Western clawed frog</name>
    <name type="synonym">Silurana tropicalis</name>
    <dbReference type="NCBI Taxonomy" id="8364"/>
    <lineage>
        <taxon>Eukaryota</taxon>
        <taxon>Metazoa</taxon>
        <taxon>Chordata</taxon>
        <taxon>Craniata</taxon>
        <taxon>Vertebrata</taxon>
        <taxon>Euteleostomi</taxon>
        <taxon>Amphibia</taxon>
        <taxon>Batrachia</taxon>
        <taxon>Anura</taxon>
        <taxon>Pipoidea</taxon>
        <taxon>Pipidae</taxon>
        <taxon>Xenopodinae</taxon>
        <taxon>Xenopus</taxon>
        <taxon>Silurana</taxon>
    </lineage>
</organism>
<accession>A0A8J0QPU2</accession>
<protein>
    <submittedName>
        <fullName evidence="9">Stromal membrane-associated protein 2 isoform X1</fullName>
    </submittedName>
</protein>
<evidence type="ECO:0000256" key="3">
    <source>
        <dbReference type="ARBA" id="ARBA00022771"/>
    </source>
</evidence>
<feature type="region of interest" description="Disordered" evidence="6">
    <location>
        <begin position="223"/>
        <end position="257"/>
    </location>
</feature>